<reference evidence="4" key="2">
    <citation type="submission" date="2019-09" db="UniProtKB">
        <authorList>
            <consortium name="WormBaseParasite"/>
        </authorList>
    </citation>
    <scope>IDENTIFICATION</scope>
</reference>
<evidence type="ECO:0000313" key="4">
    <source>
        <dbReference type="WBParaSite" id="HPBE_0000210001-mRNA-1"/>
    </source>
</evidence>
<accession>A0A183F7F8</accession>
<evidence type="ECO:0000313" key="3">
    <source>
        <dbReference type="Proteomes" id="UP000050761"/>
    </source>
</evidence>
<dbReference type="AlphaFoldDB" id="A0A183F7F8"/>
<sequence>MTCHQCSEKDAQVEKRCHRCRARVPNSHAVSTMSCKALQSTSGLRRHVIDITHQVPGFRRGATDIAKGLPDSDDVSPMSRKARSG</sequence>
<keyword evidence="3" id="KW-1185">Reference proteome</keyword>
<evidence type="ECO:0000256" key="1">
    <source>
        <dbReference type="SAM" id="MobiDB-lite"/>
    </source>
</evidence>
<proteinExistence type="predicted"/>
<accession>A0A3P7WZB9</accession>
<evidence type="ECO:0000313" key="2">
    <source>
        <dbReference type="EMBL" id="VDO23068.1"/>
    </source>
</evidence>
<dbReference type="Proteomes" id="UP000050761">
    <property type="component" value="Unassembled WGS sequence"/>
</dbReference>
<protein>
    <submittedName>
        <fullName evidence="2 4">Uncharacterized protein</fullName>
    </submittedName>
</protein>
<gene>
    <name evidence="2" type="ORF">HPBE_LOCUS2101</name>
</gene>
<name>A0A183F7F8_HELPZ</name>
<reference evidence="2 3" key="1">
    <citation type="submission" date="2018-11" db="EMBL/GenBank/DDBJ databases">
        <authorList>
            <consortium name="Pathogen Informatics"/>
        </authorList>
    </citation>
    <scope>NUCLEOTIDE SEQUENCE [LARGE SCALE GENOMIC DNA]</scope>
</reference>
<feature type="region of interest" description="Disordered" evidence="1">
    <location>
        <begin position="62"/>
        <end position="85"/>
    </location>
</feature>
<dbReference type="EMBL" id="UZAH01002795">
    <property type="protein sequence ID" value="VDO23068.1"/>
    <property type="molecule type" value="Genomic_DNA"/>
</dbReference>
<dbReference type="WBParaSite" id="HPBE_0000210001-mRNA-1">
    <property type="protein sequence ID" value="HPBE_0000210001-mRNA-1"/>
    <property type="gene ID" value="HPBE_0000210001"/>
</dbReference>
<organism evidence="3 4">
    <name type="scientific">Heligmosomoides polygyrus</name>
    <name type="common">Parasitic roundworm</name>
    <dbReference type="NCBI Taxonomy" id="6339"/>
    <lineage>
        <taxon>Eukaryota</taxon>
        <taxon>Metazoa</taxon>
        <taxon>Ecdysozoa</taxon>
        <taxon>Nematoda</taxon>
        <taxon>Chromadorea</taxon>
        <taxon>Rhabditida</taxon>
        <taxon>Rhabditina</taxon>
        <taxon>Rhabditomorpha</taxon>
        <taxon>Strongyloidea</taxon>
        <taxon>Heligmosomidae</taxon>
        <taxon>Heligmosomoides</taxon>
    </lineage>
</organism>